<dbReference type="Gene3D" id="1.25.40.10">
    <property type="entry name" value="Tetratricopeptide repeat domain"/>
    <property type="match status" value="1"/>
</dbReference>
<dbReference type="AlphaFoldDB" id="A0A1X9LSL3"/>
<dbReference type="InterPro" id="IPR019734">
    <property type="entry name" value="TPR_rpt"/>
</dbReference>
<name>A0A1X9LSL3_9MICO</name>
<protein>
    <submittedName>
        <fullName evidence="4">Uncharacterized protein</fullName>
    </submittedName>
</protein>
<evidence type="ECO:0000256" key="1">
    <source>
        <dbReference type="PROSITE-ProRule" id="PRU00339"/>
    </source>
</evidence>
<accession>A0A1X9LSL3</accession>
<feature type="region of interest" description="Disordered" evidence="2">
    <location>
        <begin position="64"/>
        <end position="85"/>
    </location>
</feature>
<dbReference type="KEGG" id="cphy:B5808_10130"/>
<keyword evidence="3" id="KW-1133">Transmembrane helix</keyword>
<keyword evidence="3" id="KW-0812">Transmembrane</keyword>
<evidence type="ECO:0000256" key="2">
    <source>
        <dbReference type="SAM" id="MobiDB-lite"/>
    </source>
</evidence>
<feature type="repeat" description="TPR" evidence="1">
    <location>
        <begin position="104"/>
        <end position="137"/>
    </location>
</feature>
<gene>
    <name evidence="4" type="ORF">B5808_10130</name>
</gene>
<reference evidence="4 5" key="1">
    <citation type="submission" date="2017-04" db="EMBL/GenBank/DDBJ databases">
        <authorList>
            <person name="Afonso C.L."/>
            <person name="Miller P.J."/>
            <person name="Scott M.A."/>
            <person name="Spackman E."/>
            <person name="Goraichik I."/>
            <person name="Dimitrov K.M."/>
            <person name="Suarez D.L."/>
            <person name="Swayne D.E."/>
        </authorList>
    </citation>
    <scope>NUCLEOTIDE SEQUENCE [LARGE SCALE GENOMIC DNA]</scope>
    <source>
        <strain evidence="5">XA(T)</strain>
    </source>
</reference>
<evidence type="ECO:0000313" key="5">
    <source>
        <dbReference type="Proteomes" id="UP000192775"/>
    </source>
</evidence>
<evidence type="ECO:0000256" key="3">
    <source>
        <dbReference type="SAM" id="Phobius"/>
    </source>
</evidence>
<keyword evidence="3" id="KW-0472">Membrane</keyword>
<sequence length="140" mass="15675">MCLLLGLYIVLVGWQAVRFVLTGEPIGIAMGTVLIILPVVGVWALVRELMFGFRTEALVKRLESEDELPVDDLPKRPSGRPVRAAADEEFGQYRDAVESAPEDWRAWFRLGLAYDASGDRRRARAALRTAIRLEHEAARA</sequence>
<feature type="transmembrane region" description="Helical" evidence="3">
    <location>
        <begin position="28"/>
        <end position="46"/>
    </location>
</feature>
<dbReference type="Proteomes" id="UP000192775">
    <property type="component" value="Chromosome"/>
</dbReference>
<dbReference type="EMBL" id="CP020715">
    <property type="protein sequence ID" value="ARJ07308.1"/>
    <property type="molecule type" value="Genomic_DNA"/>
</dbReference>
<dbReference type="SUPFAM" id="SSF48452">
    <property type="entry name" value="TPR-like"/>
    <property type="match status" value="1"/>
</dbReference>
<dbReference type="InterPro" id="IPR011990">
    <property type="entry name" value="TPR-like_helical_dom_sf"/>
</dbReference>
<keyword evidence="1" id="KW-0802">TPR repeat</keyword>
<dbReference type="STRING" id="1619308.B5808_10130"/>
<organism evidence="4 5">
    <name type="scientific">Cnuibacter physcomitrellae</name>
    <dbReference type="NCBI Taxonomy" id="1619308"/>
    <lineage>
        <taxon>Bacteria</taxon>
        <taxon>Bacillati</taxon>
        <taxon>Actinomycetota</taxon>
        <taxon>Actinomycetes</taxon>
        <taxon>Micrococcales</taxon>
        <taxon>Microbacteriaceae</taxon>
        <taxon>Cnuibacter</taxon>
    </lineage>
</organism>
<keyword evidence="5" id="KW-1185">Reference proteome</keyword>
<evidence type="ECO:0000313" key="4">
    <source>
        <dbReference type="EMBL" id="ARJ07308.1"/>
    </source>
</evidence>
<dbReference type="PROSITE" id="PS50005">
    <property type="entry name" value="TPR"/>
    <property type="match status" value="1"/>
</dbReference>
<proteinExistence type="predicted"/>